<gene>
    <name evidence="1" type="ORF">TNCT_657701</name>
</gene>
<dbReference type="AlphaFoldDB" id="A0A8X6F2W5"/>
<dbReference type="EMBL" id="BMAO01020608">
    <property type="protein sequence ID" value="GFQ68617.1"/>
    <property type="molecule type" value="Genomic_DNA"/>
</dbReference>
<proteinExistence type="predicted"/>
<keyword evidence="2" id="KW-1185">Reference proteome</keyword>
<evidence type="ECO:0000313" key="2">
    <source>
        <dbReference type="Proteomes" id="UP000887116"/>
    </source>
</evidence>
<dbReference type="Proteomes" id="UP000887116">
    <property type="component" value="Unassembled WGS sequence"/>
</dbReference>
<accession>A0A8X6F2W5</accession>
<name>A0A8X6F2W5_TRICU</name>
<evidence type="ECO:0000313" key="1">
    <source>
        <dbReference type="EMBL" id="GFQ68617.1"/>
    </source>
</evidence>
<protein>
    <submittedName>
        <fullName evidence="1">Uncharacterized protein</fullName>
    </submittedName>
</protein>
<comment type="caution">
    <text evidence="1">The sequence shown here is derived from an EMBL/GenBank/DDBJ whole genome shotgun (WGS) entry which is preliminary data.</text>
</comment>
<organism evidence="1 2">
    <name type="scientific">Trichonephila clavata</name>
    <name type="common">Joro spider</name>
    <name type="synonym">Nephila clavata</name>
    <dbReference type="NCBI Taxonomy" id="2740835"/>
    <lineage>
        <taxon>Eukaryota</taxon>
        <taxon>Metazoa</taxon>
        <taxon>Ecdysozoa</taxon>
        <taxon>Arthropoda</taxon>
        <taxon>Chelicerata</taxon>
        <taxon>Arachnida</taxon>
        <taxon>Araneae</taxon>
        <taxon>Araneomorphae</taxon>
        <taxon>Entelegynae</taxon>
        <taxon>Araneoidea</taxon>
        <taxon>Nephilidae</taxon>
        <taxon>Trichonephila</taxon>
    </lineage>
</organism>
<reference evidence="1" key="1">
    <citation type="submission" date="2020-07" db="EMBL/GenBank/DDBJ databases">
        <title>Multicomponent nature underlies the extraordinary mechanical properties of spider dragline silk.</title>
        <authorList>
            <person name="Kono N."/>
            <person name="Nakamura H."/>
            <person name="Mori M."/>
            <person name="Yoshida Y."/>
            <person name="Ohtoshi R."/>
            <person name="Malay A.D."/>
            <person name="Moran D.A.P."/>
            <person name="Tomita M."/>
            <person name="Numata K."/>
            <person name="Arakawa K."/>
        </authorList>
    </citation>
    <scope>NUCLEOTIDE SEQUENCE</scope>
</reference>
<sequence>MFKRLEETRKLWFPPGLFRKRVTAILVEAVMTVVDVQSQTSEFGGSSARAVSLQIGYSYSTVQKVLRNKIQYFLYMIGYTQELLDRDKPHRLSFAVSFLSRMTVILS</sequence>